<protein>
    <submittedName>
        <fullName evidence="2">Uncharacterized protein</fullName>
    </submittedName>
</protein>
<dbReference type="KEGG" id="bvq:FHE72_10785"/>
<sequence>MNKRWTFLFVMAVIVALSIVTILNRPTEKDFERWLQDEYMIDCNEDCSIIEMKSVNGDITERIKSDDIRGTYSPGLFTLRISRQYKSLDDPLHIIHIDVIGFNGRFYPLHTDDGR</sequence>
<accession>A0A6I6UNY2</accession>
<keyword evidence="1" id="KW-0812">Transmembrane</keyword>
<evidence type="ECO:0000313" key="2">
    <source>
        <dbReference type="EMBL" id="QHE61459.1"/>
    </source>
</evidence>
<dbReference type="RefSeq" id="WP_159361940.1">
    <property type="nucleotide sequence ID" value="NZ_CP047394.1"/>
</dbReference>
<proteinExistence type="predicted"/>
<dbReference type="AlphaFoldDB" id="A0A6I6UNY2"/>
<evidence type="ECO:0000256" key="1">
    <source>
        <dbReference type="SAM" id="Phobius"/>
    </source>
</evidence>
<name>A0A6I6UNY2_9BACI</name>
<reference evidence="2 3" key="1">
    <citation type="submission" date="2019-06" db="EMBL/GenBank/DDBJ databases">
        <title>An operon consisting of a P-type ATPase gene and a transcriptional regular gene given the different cadmium resistance in Bacillus vietamensis 151-6 and Bacillus marisflavi 151-25.</title>
        <authorList>
            <person name="Yu X."/>
        </authorList>
    </citation>
    <scope>NUCLEOTIDE SEQUENCE [LARGE SCALE GENOMIC DNA]</scope>
    <source>
        <strain evidence="2 3">151-6</strain>
    </source>
</reference>
<keyword evidence="1" id="KW-0472">Membrane</keyword>
<dbReference type="Proteomes" id="UP000465062">
    <property type="component" value="Chromosome"/>
</dbReference>
<feature type="transmembrane region" description="Helical" evidence="1">
    <location>
        <begin position="6"/>
        <end position="23"/>
    </location>
</feature>
<keyword evidence="1" id="KW-1133">Transmembrane helix</keyword>
<dbReference type="EMBL" id="CP047394">
    <property type="protein sequence ID" value="QHE61459.1"/>
    <property type="molecule type" value="Genomic_DNA"/>
</dbReference>
<gene>
    <name evidence="2" type="ORF">FHE72_10785</name>
</gene>
<organism evidence="2 3">
    <name type="scientific">Rossellomorea vietnamensis</name>
    <dbReference type="NCBI Taxonomy" id="218284"/>
    <lineage>
        <taxon>Bacteria</taxon>
        <taxon>Bacillati</taxon>
        <taxon>Bacillota</taxon>
        <taxon>Bacilli</taxon>
        <taxon>Bacillales</taxon>
        <taxon>Bacillaceae</taxon>
        <taxon>Rossellomorea</taxon>
    </lineage>
</organism>
<evidence type="ECO:0000313" key="3">
    <source>
        <dbReference type="Proteomes" id="UP000465062"/>
    </source>
</evidence>